<evidence type="ECO:0008006" key="5">
    <source>
        <dbReference type="Google" id="ProtNLM"/>
    </source>
</evidence>
<proteinExistence type="predicted"/>
<feature type="region of interest" description="Disordered" evidence="1">
    <location>
        <begin position="236"/>
        <end position="257"/>
    </location>
</feature>
<dbReference type="Proteomes" id="UP000662873">
    <property type="component" value="Chromosome"/>
</dbReference>
<dbReference type="InterPro" id="IPR012902">
    <property type="entry name" value="N_methyl_site"/>
</dbReference>
<sequence length="264" mass="28909">MKSTRERSAFTLIELLVVIAIIAILAAILFPVFASAKEAAQRTACLSNSRQMGMAIMQYLADYDSTMPIHYAYNSVPPAGQPGHKGVEVILDPYTRGGGRGLAVSLNAIFRCPLDAGGPYTSQDVPGSTSYWDAYGSSYRFTKCMLSVVAGESSSNNVLRDYTAIVNESAIEFPAESRVLRDEMFAVFDRGNTPDACDRYGYDCDPPYNYYRRWHSTGGNMVFADGHAAHVSGTARFDQSRVSPSGERSGDPHPSEGTWYWACD</sequence>
<evidence type="ECO:0000313" key="3">
    <source>
        <dbReference type="EMBL" id="BBO24622.1"/>
    </source>
</evidence>
<dbReference type="Gene3D" id="3.30.700.10">
    <property type="entry name" value="Glycoprotein, Type 4 Pilin"/>
    <property type="match status" value="1"/>
</dbReference>
<dbReference type="PANTHER" id="PTHR30093">
    <property type="entry name" value="GENERAL SECRETION PATHWAY PROTEIN G"/>
    <property type="match status" value="1"/>
</dbReference>
<organism evidence="3 4">
    <name type="scientific">Candidatus Nitrosymbiomonas proteolyticus</name>
    <dbReference type="NCBI Taxonomy" id="2608984"/>
    <lineage>
        <taxon>Bacteria</taxon>
        <taxon>Bacillati</taxon>
        <taxon>Armatimonadota</taxon>
        <taxon>Armatimonadota incertae sedis</taxon>
        <taxon>Candidatus Nitrosymbiomonas</taxon>
    </lineage>
</organism>
<dbReference type="KEGG" id="npy:NPRO_22170"/>
<protein>
    <recommendedName>
        <fullName evidence="5">Prepilin-type N-terminal cleavage/methylation domain-containing protein</fullName>
    </recommendedName>
</protein>
<dbReference type="SUPFAM" id="SSF54523">
    <property type="entry name" value="Pili subunits"/>
    <property type="match status" value="1"/>
</dbReference>
<dbReference type="PANTHER" id="PTHR30093:SF2">
    <property type="entry name" value="TYPE II SECRETION SYSTEM PROTEIN H"/>
    <property type="match status" value="1"/>
</dbReference>
<feature type="transmembrane region" description="Helical" evidence="2">
    <location>
        <begin position="12"/>
        <end position="34"/>
    </location>
</feature>
<gene>
    <name evidence="3" type="ORF">NPRO_22170</name>
</gene>
<dbReference type="InterPro" id="IPR045584">
    <property type="entry name" value="Pilin-like"/>
</dbReference>
<dbReference type="NCBIfam" id="TIGR02532">
    <property type="entry name" value="IV_pilin_GFxxxE"/>
    <property type="match status" value="1"/>
</dbReference>
<keyword evidence="2" id="KW-1133">Transmembrane helix</keyword>
<keyword evidence="2" id="KW-0812">Transmembrane</keyword>
<dbReference type="EMBL" id="AP021858">
    <property type="protein sequence ID" value="BBO24622.1"/>
    <property type="molecule type" value="Genomic_DNA"/>
</dbReference>
<keyword evidence="2" id="KW-0472">Membrane</keyword>
<name>A0A809RXI3_9BACT</name>
<reference evidence="3" key="1">
    <citation type="journal article" name="DNA Res.">
        <title>The physiological potential of anammox bacteria as revealed by their core genome structure.</title>
        <authorList>
            <person name="Okubo T."/>
            <person name="Toyoda A."/>
            <person name="Fukuhara K."/>
            <person name="Uchiyama I."/>
            <person name="Harigaya Y."/>
            <person name="Kuroiwa M."/>
            <person name="Suzuki T."/>
            <person name="Murakami Y."/>
            <person name="Suwa Y."/>
            <person name="Takami H."/>
        </authorList>
    </citation>
    <scope>NUCLEOTIDE SEQUENCE</scope>
    <source>
        <strain evidence="3">317325-2</strain>
    </source>
</reference>
<evidence type="ECO:0000256" key="1">
    <source>
        <dbReference type="SAM" id="MobiDB-lite"/>
    </source>
</evidence>
<evidence type="ECO:0000313" key="4">
    <source>
        <dbReference type="Proteomes" id="UP000662873"/>
    </source>
</evidence>
<accession>A0A809RXI3</accession>
<dbReference type="Pfam" id="PF07963">
    <property type="entry name" value="N_methyl"/>
    <property type="match status" value="1"/>
</dbReference>
<dbReference type="AlphaFoldDB" id="A0A809RXI3"/>
<evidence type="ECO:0000256" key="2">
    <source>
        <dbReference type="SAM" id="Phobius"/>
    </source>
</evidence>